<dbReference type="OrthoDB" id="1683850at2759"/>
<feature type="transmembrane region" description="Helical" evidence="1">
    <location>
        <begin position="67"/>
        <end position="84"/>
    </location>
</feature>
<protein>
    <submittedName>
        <fullName evidence="2">Uncharacterized protein</fullName>
    </submittedName>
</protein>
<evidence type="ECO:0000313" key="2">
    <source>
        <dbReference type="EMBL" id="KAF3946589.1"/>
    </source>
</evidence>
<comment type="caution">
    <text evidence="2">The sequence shown here is derived from an EMBL/GenBank/DDBJ whole genome shotgun (WGS) entry which is preliminary data.</text>
</comment>
<gene>
    <name evidence="2" type="ORF">CMV_027161</name>
</gene>
<dbReference type="AlphaFoldDB" id="A0A8J4VDI1"/>
<organism evidence="2 3">
    <name type="scientific">Castanea mollissima</name>
    <name type="common">Chinese chestnut</name>
    <dbReference type="NCBI Taxonomy" id="60419"/>
    <lineage>
        <taxon>Eukaryota</taxon>
        <taxon>Viridiplantae</taxon>
        <taxon>Streptophyta</taxon>
        <taxon>Embryophyta</taxon>
        <taxon>Tracheophyta</taxon>
        <taxon>Spermatophyta</taxon>
        <taxon>Magnoliopsida</taxon>
        <taxon>eudicotyledons</taxon>
        <taxon>Gunneridae</taxon>
        <taxon>Pentapetalae</taxon>
        <taxon>rosids</taxon>
        <taxon>fabids</taxon>
        <taxon>Fagales</taxon>
        <taxon>Fagaceae</taxon>
        <taxon>Castanea</taxon>
    </lineage>
</organism>
<keyword evidence="1" id="KW-1133">Transmembrane helix</keyword>
<dbReference type="Proteomes" id="UP000737018">
    <property type="component" value="Unassembled WGS sequence"/>
</dbReference>
<evidence type="ECO:0000256" key="1">
    <source>
        <dbReference type="SAM" id="Phobius"/>
    </source>
</evidence>
<keyword evidence="1" id="KW-0812">Transmembrane</keyword>
<accession>A0A8J4VDI1</accession>
<reference evidence="2" key="1">
    <citation type="submission" date="2020-03" db="EMBL/GenBank/DDBJ databases">
        <title>Castanea mollissima Vanexum genome sequencing.</title>
        <authorList>
            <person name="Staton M."/>
        </authorList>
    </citation>
    <scope>NUCLEOTIDE SEQUENCE</scope>
    <source>
        <tissue evidence="2">Leaf</tissue>
    </source>
</reference>
<name>A0A8J4VDI1_9ROSI</name>
<keyword evidence="3" id="KW-1185">Reference proteome</keyword>
<dbReference type="EMBL" id="JRKL02008923">
    <property type="protein sequence ID" value="KAF3946589.1"/>
    <property type="molecule type" value="Genomic_DNA"/>
</dbReference>
<proteinExistence type="predicted"/>
<sequence>MSSNSDSEAFLLWLTSLQLMTNGMLNMKLIRGPHLVAIWWIPCNYFYHHEELEGLWVMSFHAGQIGWYIRLLGLFSVYLWASWFDRGVALRGFLPLTSKSLILPPDIDTLDLVERYGN</sequence>
<evidence type="ECO:0000313" key="3">
    <source>
        <dbReference type="Proteomes" id="UP000737018"/>
    </source>
</evidence>
<keyword evidence="1" id="KW-0472">Membrane</keyword>